<reference evidence="1 2" key="1">
    <citation type="journal article" date="2018" name="Front. Plant Sci.">
        <title>Red Clover (Trifolium pratense) and Zigzag Clover (T. medium) - A Picture of Genomic Similarities and Differences.</title>
        <authorList>
            <person name="Dluhosova J."/>
            <person name="Istvanek J."/>
            <person name="Nedelnik J."/>
            <person name="Repkova J."/>
        </authorList>
    </citation>
    <scope>NUCLEOTIDE SEQUENCE [LARGE SCALE GENOMIC DNA]</scope>
    <source>
        <strain evidence="2">cv. 10/8</strain>
        <tissue evidence="1">Leaf</tissue>
    </source>
</reference>
<dbReference type="Proteomes" id="UP000265520">
    <property type="component" value="Unassembled WGS sequence"/>
</dbReference>
<proteinExistence type="predicted"/>
<keyword evidence="2" id="KW-1185">Reference proteome</keyword>
<sequence>RKKGLGAAVASCCTSKLQERKASVPPSDFKDAVAHRFMWPSYYCCNSMAVHLVGKFIEQQSTKVKTEGHVA</sequence>
<evidence type="ECO:0000313" key="1">
    <source>
        <dbReference type="EMBL" id="MCI58669.1"/>
    </source>
</evidence>
<accession>A0A392TC35</accession>
<comment type="caution">
    <text evidence="1">The sequence shown here is derived from an EMBL/GenBank/DDBJ whole genome shotgun (WGS) entry which is preliminary data.</text>
</comment>
<dbReference type="EMBL" id="LXQA010549951">
    <property type="protein sequence ID" value="MCI58669.1"/>
    <property type="molecule type" value="Genomic_DNA"/>
</dbReference>
<evidence type="ECO:0000313" key="2">
    <source>
        <dbReference type="Proteomes" id="UP000265520"/>
    </source>
</evidence>
<feature type="non-terminal residue" evidence="1">
    <location>
        <position position="1"/>
    </location>
</feature>
<name>A0A392TC35_9FABA</name>
<protein>
    <submittedName>
        <fullName evidence="1">Uncharacterized protein</fullName>
    </submittedName>
</protein>
<dbReference type="AlphaFoldDB" id="A0A392TC35"/>
<organism evidence="1 2">
    <name type="scientific">Trifolium medium</name>
    <dbReference type="NCBI Taxonomy" id="97028"/>
    <lineage>
        <taxon>Eukaryota</taxon>
        <taxon>Viridiplantae</taxon>
        <taxon>Streptophyta</taxon>
        <taxon>Embryophyta</taxon>
        <taxon>Tracheophyta</taxon>
        <taxon>Spermatophyta</taxon>
        <taxon>Magnoliopsida</taxon>
        <taxon>eudicotyledons</taxon>
        <taxon>Gunneridae</taxon>
        <taxon>Pentapetalae</taxon>
        <taxon>rosids</taxon>
        <taxon>fabids</taxon>
        <taxon>Fabales</taxon>
        <taxon>Fabaceae</taxon>
        <taxon>Papilionoideae</taxon>
        <taxon>50 kb inversion clade</taxon>
        <taxon>NPAAA clade</taxon>
        <taxon>Hologalegina</taxon>
        <taxon>IRL clade</taxon>
        <taxon>Trifolieae</taxon>
        <taxon>Trifolium</taxon>
    </lineage>
</organism>